<dbReference type="AlphaFoldDB" id="A0A1I5GRE9"/>
<sequence length="212" mass="23647">MGPLGTDAAGPRWSMTWPDTDGRVQRVIKDASDVETSPSGWLVLAYRVPREPSRLRAGVWRRLKSIGAVYLQNSVAVLPDPTVHERALRSLRKDITELGGTAHLMRCEVLAGAGEVVASYNAARDEEYEEIVDRCRGFRAEIDKEAAADKFTYAELEENDEDLTKLRGWFDKVRLRDSLGARRRAAAEEALQDCVAALDVFAEQVYLAEDGH</sequence>
<evidence type="ECO:0000313" key="3">
    <source>
        <dbReference type="Proteomes" id="UP000199614"/>
    </source>
</evidence>
<organism evidence="2 3">
    <name type="scientific">Pseudonocardia ammonioxydans</name>
    <dbReference type="NCBI Taxonomy" id="260086"/>
    <lineage>
        <taxon>Bacteria</taxon>
        <taxon>Bacillati</taxon>
        <taxon>Actinomycetota</taxon>
        <taxon>Actinomycetes</taxon>
        <taxon>Pseudonocardiales</taxon>
        <taxon>Pseudonocardiaceae</taxon>
        <taxon>Pseudonocardia</taxon>
    </lineage>
</organism>
<feature type="domain" description="ChrB N-terminal" evidence="1">
    <location>
        <begin position="56"/>
        <end position="209"/>
    </location>
</feature>
<gene>
    <name evidence="2" type="ORF">SAMN05216207_10501</name>
</gene>
<dbReference type="Pfam" id="PF20229">
    <property type="entry name" value="ChrB_N"/>
    <property type="match status" value="1"/>
</dbReference>
<evidence type="ECO:0000313" key="2">
    <source>
        <dbReference type="EMBL" id="SFO38507.1"/>
    </source>
</evidence>
<keyword evidence="3" id="KW-1185">Reference proteome</keyword>
<evidence type="ECO:0000259" key="1">
    <source>
        <dbReference type="Pfam" id="PF20229"/>
    </source>
</evidence>
<proteinExistence type="predicted"/>
<dbReference type="InterPro" id="IPR046858">
    <property type="entry name" value="ChrB_N"/>
</dbReference>
<dbReference type="Proteomes" id="UP000199614">
    <property type="component" value="Unassembled WGS sequence"/>
</dbReference>
<dbReference type="EMBL" id="FOUY01000050">
    <property type="protein sequence ID" value="SFO38507.1"/>
    <property type="molecule type" value="Genomic_DNA"/>
</dbReference>
<reference evidence="2 3" key="1">
    <citation type="submission" date="2016-10" db="EMBL/GenBank/DDBJ databases">
        <authorList>
            <person name="de Groot N.N."/>
        </authorList>
    </citation>
    <scope>NUCLEOTIDE SEQUENCE [LARGE SCALE GENOMIC DNA]</scope>
    <source>
        <strain evidence="2 3">CGMCC 4.1877</strain>
    </source>
</reference>
<name>A0A1I5GRE9_PSUAM</name>
<accession>A0A1I5GRE9</accession>
<protein>
    <recommendedName>
        <fullName evidence="1">ChrB N-terminal domain-containing protein</fullName>
    </recommendedName>
</protein>